<evidence type="ECO:0008006" key="3">
    <source>
        <dbReference type="Google" id="ProtNLM"/>
    </source>
</evidence>
<name>A0ABX0JR62_9PROT</name>
<comment type="caution">
    <text evidence="1">The sequence shown here is derived from an EMBL/GenBank/DDBJ whole genome shotgun (WGS) entry which is preliminary data.</text>
</comment>
<keyword evidence="2" id="KW-1185">Reference proteome</keyword>
<dbReference type="EMBL" id="WOTB01000007">
    <property type="protein sequence ID" value="NHN84472.1"/>
    <property type="molecule type" value="Genomic_DNA"/>
</dbReference>
<proteinExistence type="predicted"/>
<reference evidence="1 2" key="1">
    <citation type="journal article" date="2020" name="Int. J. Syst. Evol. Microbiol.">
        <title>Novel acetic acid bacteria from cider fermentations: Acetobacter conturbans sp. nov. and Acetobacter fallax sp. nov.</title>
        <authorList>
            <person name="Sombolestani A.S."/>
            <person name="Cleenwerck I."/>
            <person name="Cnockaert M."/>
            <person name="Borremans W."/>
            <person name="Wieme A.D."/>
            <person name="De Vuyst L."/>
            <person name="Vandamme P."/>
        </authorList>
    </citation>
    <scope>NUCLEOTIDE SEQUENCE [LARGE SCALE GENOMIC DNA]</scope>
    <source>
        <strain evidence="1 2">LMG 30640</strain>
    </source>
</reference>
<gene>
    <name evidence="1" type="ORF">GOB93_07410</name>
</gene>
<accession>A0ABX0JR62</accession>
<protein>
    <recommendedName>
        <fullName evidence="3">Phage protein D</fullName>
    </recommendedName>
</protein>
<evidence type="ECO:0000313" key="2">
    <source>
        <dbReference type="Proteomes" id="UP000635278"/>
    </source>
</evidence>
<sequence length="371" mass="41460">MTSMTDQISMFSGVIRPRITLKSGGVSLPSPQRLEIHRSRMAEISMFTAVIPVEGLTAQWFDPTDTSTNEIDIEIFCGFLDSGSAEGTESFSRIFSGLVDYIEYHPETQVVVASGRDWACRLIEYELSETSFLNMSASDALRTLAEEVGLETDIDSTDGLVGQFYQYEHKARGVPGMHRYQTGWDFCVGMQREYGYDLWVDDKTLHFRAPDISSSPLTLDWTAASSASSCPAGPVNNLTLARRFTYPRNASVTVSSWDARQRCIHSATYPSDENTTSAGYNFTAAVGTTQDQCLKLAKLRFNDLTAHERMLRMTVHPELDISPRQRIRLQGTGTTFDSVIYTVDEVFFLYDSRGISKNITLRVRGGTEDLS</sequence>
<organism evidence="1 2">
    <name type="scientific">Acetobacter musti</name>
    <dbReference type="NCBI Taxonomy" id="864732"/>
    <lineage>
        <taxon>Bacteria</taxon>
        <taxon>Pseudomonadati</taxon>
        <taxon>Pseudomonadota</taxon>
        <taxon>Alphaproteobacteria</taxon>
        <taxon>Acetobacterales</taxon>
        <taxon>Acetobacteraceae</taxon>
        <taxon>Acetobacter</taxon>
    </lineage>
</organism>
<dbReference type="SUPFAM" id="SSF69279">
    <property type="entry name" value="Phage tail proteins"/>
    <property type="match status" value="1"/>
</dbReference>
<dbReference type="Proteomes" id="UP000635278">
    <property type="component" value="Unassembled WGS sequence"/>
</dbReference>
<evidence type="ECO:0000313" key="1">
    <source>
        <dbReference type="EMBL" id="NHN84472.1"/>
    </source>
</evidence>
<dbReference type="RefSeq" id="WP_173582861.1">
    <property type="nucleotide sequence ID" value="NZ_WOTB01000007.1"/>
</dbReference>